<organism evidence="2">
    <name type="scientific">Staphylothermus marinus</name>
    <dbReference type="NCBI Taxonomy" id="2280"/>
    <lineage>
        <taxon>Archaea</taxon>
        <taxon>Thermoproteota</taxon>
        <taxon>Thermoprotei</taxon>
        <taxon>Desulfurococcales</taxon>
        <taxon>Desulfurococcaceae</taxon>
        <taxon>Staphylothermus</taxon>
    </lineage>
</organism>
<dbReference type="SUPFAM" id="SSF50249">
    <property type="entry name" value="Nucleic acid-binding proteins"/>
    <property type="match status" value="1"/>
</dbReference>
<dbReference type="InterPro" id="IPR012340">
    <property type="entry name" value="NA-bd_OB-fold"/>
</dbReference>
<dbReference type="PROSITE" id="PS50926">
    <property type="entry name" value="TRAM"/>
    <property type="match status" value="1"/>
</dbReference>
<accession>A0A7C4H9B6</accession>
<dbReference type="EMBL" id="DTBJ01000028">
    <property type="protein sequence ID" value="HGM58686.1"/>
    <property type="molecule type" value="Genomic_DNA"/>
</dbReference>
<dbReference type="Gene3D" id="2.40.50.140">
    <property type="entry name" value="Nucleic acid-binding proteins"/>
    <property type="match status" value="1"/>
</dbReference>
<comment type="caution">
    <text evidence="2">The sequence shown here is derived from an EMBL/GenBank/DDBJ whole genome shotgun (WGS) entry which is preliminary data.</text>
</comment>
<name>A0A7C4H9B6_STAMA</name>
<gene>
    <name evidence="2" type="ORF">ENU14_03755</name>
</gene>
<evidence type="ECO:0000313" key="2">
    <source>
        <dbReference type="EMBL" id="HGM58686.1"/>
    </source>
</evidence>
<evidence type="ECO:0000259" key="1">
    <source>
        <dbReference type="PROSITE" id="PS50926"/>
    </source>
</evidence>
<reference evidence="2" key="1">
    <citation type="journal article" date="2020" name="mSystems">
        <title>Genome- and Community-Level Interaction Insights into Carbon Utilization and Element Cycling Functions of Hydrothermarchaeota in Hydrothermal Sediment.</title>
        <authorList>
            <person name="Zhou Z."/>
            <person name="Liu Y."/>
            <person name="Xu W."/>
            <person name="Pan J."/>
            <person name="Luo Z.H."/>
            <person name="Li M."/>
        </authorList>
    </citation>
    <scope>NUCLEOTIDE SEQUENCE [LARGE SCALE GENOMIC DNA]</scope>
    <source>
        <strain evidence="2">SpSt-642</strain>
    </source>
</reference>
<dbReference type="AlphaFoldDB" id="A0A7C4H9B6"/>
<protein>
    <submittedName>
        <fullName evidence="2">Deoxyribonuclease</fullName>
    </submittedName>
</protein>
<sequence length="101" mass="11710">MTRLRRRKQHSWNPYTSEIQRYSIYPQYNTDSFDLKTGDVITVSINEVDEKGRGLVNYRGRKVIVYNASLGSTVKARVVKITQDTVYAEIIETLSESNVDY</sequence>
<proteinExistence type="predicted"/>
<feature type="domain" description="TRAM" evidence="1">
    <location>
        <begin position="34"/>
        <end position="92"/>
    </location>
</feature>
<dbReference type="InterPro" id="IPR002792">
    <property type="entry name" value="TRAM_dom"/>
</dbReference>